<reference evidence="2" key="1">
    <citation type="submission" date="2020-11" db="EMBL/GenBank/DDBJ databases">
        <authorList>
            <person name="Tran Van P."/>
        </authorList>
    </citation>
    <scope>NUCLEOTIDE SEQUENCE</scope>
</reference>
<dbReference type="EMBL" id="OC317296">
    <property type="protein sequence ID" value="CAD7395962.1"/>
    <property type="molecule type" value="Genomic_DNA"/>
</dbReference>
<proteinExistence type="predicted"/>
<accession>A0A7R9GTC1</accession>
<feature type="transmembrane region" description="Helical" evidence="1">
    <location>
        <begin position="138"/>
        <end position="163"/>
    </location>
</feature>
<dbReference type="AlphaFoldDB" id="A0A7R9GTC1"/>
<protein>
    <recommendedName>
        <fullName evidence="3">Cytochrome P450</fullName>
    </recommendedName>
</protein>
<evidence type="ECO:0000256" key="1">
    <source>
        <dbReference type="SAM" id="Phobius"/>
    </source>
</evidence>
<organism evidence="2">
    <name type="scientific">Timema cristinae</name>
    <name type="common">Walking stick</name>
    <dbReference type="NCBI Taxonomy" id="61476"/>
    <lineage>
        <taxon>Eukaryota</taxon>
        <taxon>Metazoa</taxon>
        <taxon>Ecdysozoa</taxon>
        <taxon>Arthropoda</taxon>
        <taxon>Hexapoda</taxon>
        <taxon>Insecta</taxon>
        <taxon>Pterygota</taxon>
        <taxon>Neoptera</taxon>
        <taxon>Polyneoptera</taxon>
        <taxon>Phasmatodea</taxon>
        <taxon>Timematodea</taxon>
        <taxon>Timematoidea</taxon>
        <taxon>Timematidae</taxon>
        <taxon>Timema</taxon>
    </lineage>
</organism>
<name>A0A7R9GTC1_TIMCR</name>
<keyword evidence="1" id="KW-0472">Membrane</keyword>
<evidence type="ECO:0000313" key="2">
    <source>
        <dbReference type="EMBL" id="CAD7395962.1"/>
    </source>
</evidence>
<gene>
    <name evidence="2" type="ORF">TCEB3V08_LOCUS3397</name>
</gene>
<keyword evidence="1" id="KW-0812">Transmembrane</keyword>
<keyword evidence="1" id="KW-1133">Transmembrane helix</keyword>
<evidence type="ECO:0008006" key="3">
    <source>
        <dbReference type="Google" id="ProtNLM"/>
    </source>
</evidence>
<sequence length="268" mass="29200">MHKTAVRYVFWFDRNPVFICPDDPTAAYSCVISPASDPIDLSAPLVLQMILKLCYLLPCSSCVSDDPTAVLSPASDPNDLSAPLVLQMILQLLTAVLSLLPCSSCVSDDPTAVLSPASDLNDLSAPLVLQMILQLCTAVLSLLPVGSVTSALLVVMVVSLMVYNKRRARLVSLINRIPGPPALPFIGNTIELNVEHDAVDFASLTKPKCVVMSYCRDEGIFKALGPVECKSRTYFVVWWAERVKGVAWLHNRPKYPSAPTRTDGSRKQ</sequence>